<comment type="caution">
    <text evidence="8">The sequence shown here is derived from an EMBL/GenBank/DDBJ whole genome shotgun (WGS) entry which is preliminary data.</text>
</comment>
<dbReference type="PROSITE" id="PS00058">
    <property type="entry name" value="DNA_MISMATCH_REPAIR_1"/>
    <property type="match status" value="1"/>
</dbReference>
<dbReference type="SUPFAM" id="SSF54211">
    <property type="entry name" value="Ribosomal protein S5 domain 2-like"/>
    <property type="match status" value="1"/>
</dbReference>
<dbReference type="SUPFAM" id="SSF118116">
    <property type="entry name" value="DNA mismatch repair protein MutL"/>
    <property type="match status" value="1"/>
</dbReference>
<evidence type="ECO:0000313" key="8">
    <source>
        <dbReference type="EMBL" id="GAA0201534.1"/>
    </source>
</evidence>
<dbReference type="InterPro" id="IPR042121">
    <property type="entry name" value="MutL_C_regsub"/>
</dbReference>
<keyword evidence="3 5" id="KW-0227">DNA damage</keyword>
<dbReference type="Proteomes" id="UP001501221">
    <property type="component" value="Unassembled WGS sequence"/>
</dbReference>
<comment type="similarity">
    <text evidence="1 5">Belongs to the DNA mismatch repair MutL/HexB family.</text>
</comment>
<evidence type="ECO:0000256" key="6">
    <source>
        <dbReference type="SAM" id="MobiDB-lite"/>
    </source>
</evidence>
<keyword evidence="8" id="KW-0255">Endonuclease</keyword>
<dbReference type="SMART" id="SM01340">
    <property type="entry name" value="DNA_mis_repair"/>
    <property type="match status" value="1"/>
</dbReference>
<dbReference type="InterPro" id="IPR038973">
    <property type="entry name" value="MutL/Mlh/Pms-like"/>
</dbReference>
<evidence type="ECO:0000313" key="9">
    <source>
        <dbReference type="Proteomes" id="UP001501221"/>
    </source>
</evidence>
<evidence type="ECO:0000259" key="7">
    <source>
        <dbReference type="SMART" id="SM01340"/>
    </source>
</evidence>
<dbReference type="CDD" id="cd16926">
    <property type="entry name" value="HATPase_MutL-MLH-PMS-like"/>
    <property type="match status" value="1"/>
</dbReference>
<dbReference type="InterPro" id="IPR013507">
    <property type="entry name" value="DNA_mismatch_S5_2-like"/>
</dbReference>
<evidence type="ECO:0000256" key="3">
    <source>
        <dbReference type="ARBA" id="ARBA00022763"/>
    </source>
</evidence>
<dbReference type="Gene3D" id="3.30.565.10">
    <property type="entry name" value="Histidine kinase-like ATPase, C-terminal domain"/>
    <property type="match status" value="1"/>
</dbReference>
<evidence type="ECO:0000256" key="5">
    <source>
        <dbReference type="HAMAP-Rule" id="MF_00149"/>
    </source>
</evidence>
<dbReference type="PANTHER" id="PTHR10073">
    <property type="entry name" value="DNA MISMATCH REPAIR PROTEIN MLH, PMS, MUTL"/>
    <property type="match status" value="1"/>
</dbReference>
<dbReference type="InterPro" id="IPR014721">
    <property type="entry name" value="Ribsml_uS5_D2-typ_fold_subgr"/>
</dbReference>
<feature type="region of interest" description="Disordered" evidence="6">
    <location>
        <begin position="385"/>
        <end position="415"/>
    </location>
</feature>
<evidence type="ECO:0000256" key="1">
    <source>
        <dbReference type="ARBA" id="ARBA00006082"/>
    </source>
</evidence>
<dbReference type="Pfam" id="PF13589">
    <property type="entry name" value="HATPase_c_3"/>
    <property type="match status" value="1"/>
</dbReference>
<dbReference type="Gene3D" id="3.30.230.10">
    <property type="match status" value="1"/>
</dbReference>
<keyword evidence="8" id="KW-0540">Nuclease</keyword>
<keyword evidence="9" id="KW-1185">Reference proteome</keyword>
<dbReference type="GO" id="GO:0004519">
    <property type="term" value="F:endonuclease activity"/>
    <property type="evidence" value="ECO:0007669"/>
    <property type="project" value="UniProtKB-KW"/>
</dbReference>
<dbReference type="InterPro" id="IPR036890">
    <property type="entry name" value="HATPase_C_sf"/>
</dbReference>
<dbReference type="InterPro" id="IPR014790">
    <property type="entry name" value="MutL_C"/>
</dbReference>
<keyword evidence="4 5" id="KW-0234">DNA repair</keyword>
<gene>
    <name evidence="5 8" type="primary">mutL</name>
    <name evidence="8" type="ORF">GCM10009123_06050</name>
</gene>
<dbReference type="CDD" id="cd03482">
    <property type="entry name" value="MutL_Trans_MutL"/>
    <property type="match status" value="1"/>
</dbReference>
<protein>
    <recommendedName>
        <fullName evidence="2 5">DNA mismatch repair protein MutL</fullName>
    </recommendedName>
</protein>
<sequence>MIDMHIKKLSPLLANQIAAGEVVERPSSVVKELLENAIDAGAKRIQVDIERGGARLIRITDDGHGIEREQLELALARHATSKITQTEDLKAIHTLGFRGEALASISSVAKLTLSSKAQAASDDSAGWSAIAQGHDMAVEIQPRPMPAGTIVEVRDLFFNTPARRKFLRAERTEYVHIEETMKRVALASPSVAFTLKHNGKVTKRIPAAKSEEQQKQRIGAIVSNNFLRQALYLDTSIDSLRIWGWLSSPEHHQNSSFSQYVFVNGRAVRDRTLNHAIKQAYQELLPAGRVPAYVLYLELDPEKVDVNVHPTKHEVRFSDARQVHDFISRAVAEALEPQAETLLADELLQVEEVERAYIPQNNSFKDQSKDKYYHPRFEAGVAVEQETPSVSRTQVQRERHYSSYAPKPGSRNTNNQEGQYILVSERFLLQPIDSGVLLLDIKGFWLDYSAQLLQQEWGKETLKRKPLLIPERLGIPVEAVSERYLELWNKLGFDLNVTGPKSVALRQVPASLLHINIKQLAQDVLYATASVSHSISLQELQRLLLEKLSVHWWPDSNQSWLDLLNPQNWKESKFCQKLSESDLASWLMTKQASDTFSQTQLHSANTQH</sequence>
<dbReference type="NCBIfam" id="TIGR00585">
    <property type="entry name" value="mutl"/>
    <property type="match status" value="1"/>
</dbReference>
<comment type="function">
    <text evidence="5">This protein is involved in the repair of mismatches in DNA. It is required for dam-dependent methyl-directed DNA mismatch repair. May act as a 'molecular matchmaker', a protein that promotes the formation of a stable complex between two or more DNA-binding proteins in an ATP-dependent manner without itself being part of a final effector complex.</text>
</comment>
<dbReference type="PANTHER" id="PTHR10073:SF12">
    <property type="entry name" value="DNA MISMATCH REPAIR PROTEIN MLH1"/>
    <property type="match status" value="1"/>
</dbReference>
<dbReference type="EMBL" id="BAAAFM010000001">
    <property type="protein sequence ID" value="GAA0201534.1"/>
    <property type="molecule type" value="Genomic_DNA"/>
</dbReference>
<dbReference type="InterPro" id="IPR020667">
    <property type="entry name" value="DNA_mismatch_repair_MutL"/>
</dbReference>
<dbReference type="InterPro" id="IPR014762">
    <property type="entry name" value="DNA_mismatch_repair_CS"/>
</dbReference>
<dbReference type="Pfam" id="PF08676">
    <property type="entry name" value="MutL_C"/>
    <property type="match status" value="1"/>
</dbReference>
<organism evidence="8 9">
    <name type="scientific">Kangiella japonica</name>
    <dbReference type="NCBI Taxonomy" id="647384"/>
    <lineage>
        <taxon>Bacteria</taxon>
        <taxon>Pseudomonadati</taxon>
        <taxon>Pseudomonadota</taxon>
        <taxon>Gammaproteobacteria</taxon>
        <taxon>Kangiellales</taxon>
        <taxon>Kangiellaceae</taxon>
        <taxon>Kangiella</taxon>
    </lineage>
</organism>
<feature type="domain" description="DNA mismatch repair protein S5" evidence="7">
    <location>
        <begin position="218"/>
        <end position="336"/>
    </location>
</feature>
<proteinExistence type="inferred from homology"/>
<evidence type="ECO:0000256" key="2">
    <source>
        <dbReference type="ARBA" id="ARBA00021975"/>
    </source>
</evidence>
<dbReference type="InterPro" id="IPR002099">
    <property type="entry name" value="MutL/Mlh/PMS"/>
</dbReference>
<accession>A0ABN0SUZ0</accession>
<dbReference type="Gene3D" id="3.30.1370.100">
    <property type="entry name" value="MutL, C-terminal domain, regulatory subdomain"/>
    <property type="match status" value="1"/>
</dbReference>
<keyword evidence="8" id="KW-0378">Hydrolase</keyword>
<evidence type="ECO:0000256" key="4">
    <source>
        <dbReference type="ARBA" id="ARBA00023204"/>
    </source>
</evidence>
<dbReference type="HAMAP" id="MF_00149">
    <property type="entry name" value="DNA_mis_repair"/>
    <property type="match status" value="1"/>
</dbReference>
<dbReference type="Pfam" id="PF01119">
    <property type="entry name" value="DNA_mis_repair"/>
    <property type="match status" value="1"/>
</dbReference>
<dbReference type="InterPro" id="IPR037198">
    <property type="entry name" value="MutL_C_sf"/>
</dbReference>
<dbReference type="SUPFAM" id="SSF55874">
    <property type="entry name" value="ATPase domain of HSP90 chaperone/DNA topoisomerase II/histidine kinase"/>
    <property type="match status" value="1"/>
</dbReference>
<reference evidence="8 9" key="1">
    <citation type="journal article" date="2019" name="Int. J. Syst. Evol. Microbiol.">
        <title>The Global Catalogue of Microorganisms (GCM) 10K type strain sequencing project: providing services to taxonomists for standard genome sequencing and annotation.</title>
        <authorList>
            <consortium name="The Broad Institute Genomics Platform"/>
            <consortium name="The Broad Institute Genome Sequencing Center for Infectious Disease"/>
            <person name="Wu L."/>
            <person name="Ma J."/>
        </authorList>
    </citation>
    <scope>NUCLEOTIDE SEQUENCE [LARGE SCALE GENOMIC DNA]</scope>
    <source>
        <strain evidence="8 9">JCM 16211</strain>
    </source>
</reference>
<dbReference type="InterPro" id="IPR020568">
    <property type="entry name" value="Ribosomal_Su5_D2-typ_SF"/>
</dbReference>
<name>A0ABN0SUZ0_9GAMM</name>